<dbReference type="InterPro" id="IPR052895">
    <property type="entry name" value="HetReg/Transcr_Mod"/>
</dbReference>
<dbReference type="OrthoDB" id="194358at2759"/>
<organism evidence="3">
    <name type="scientific">Lichtheimia ramosa</name>
    <dbReference type="NCBI Taxonomy" id="688394"/>
    <lineage>
        <taxon>Eukaryota</taxon>
        <taxon>Fungi</taxon>
        <taxon>Fungi incertae sedis</taxon>
        <taxon>Mucoromycota</taxon>
        <taxon>Mucoromycotina</taxon>
        <taxon>Mucoromycetes</taxon>
        <taxon>Mucorales</taxon>
        <taxon>Lichtheimiaceae</taxon>
        <taxon>Lichtheimia</taxon>
    </lineage>
</organism>
<feature type="domain" description="Heterokaryon incompatibility" evidence="2">
    <location>
        <begin position="140"/>
        <end position="298"/>
    </location>
</feature>
<dbReference type="PANTHER" id="PTHR24148">
    <property type="entry name" value="ANKYRIN REPEAT DOMAIN-CONTAINING PROTEIN 39 HOMOLOG-RELATED"/>
    <property type="match status" value="1"/>
</dbReference>
<dbReference type="Pfam" id="PF06985">
    <property type="entry name" value="HET"/>
    <property type="match status" value="1"/>
</dbReference>
<dbReference type="PANTHER" id="PTHR24148:SF64">
    <property type="entry name" value="HETEROKARYON INCOMPATIBILITY DOMAIN-CONTAINING PROTEIN"/>
    <property type="match status" value="1"/>
</dbReference>
<feature type="region of interest" description="Disordered" evidence="1">
    <location>
        <begin position="42"/>
        <end position="64"/>
    </location>
</feature>
<sequence>MTSEIDIDDEHPELSPFAYPIIYDGSETNGCSNDNQMKKSLEDEHLKVSPSSSVIGTEKETPQDKHCFQITSSSQNDQDNNLRAFFYKGLKALLSDPHFLLLYVPEDGTKMQVVRPATDAYHRKRMAERVKKAKGIPSFYYVLSHIWGLTENNRYYWNDISEYVNDEEGQPMEPVSMRPEKRDTLLRLLEDHPDSYWWIDVLCARSDTPLDIMGDIYSCCLECVAMIDCEPSLIPQLHFMKSARDIFPCINWNHCKVAARDVLLRFRDLYLARYPQLYDTLRSLMQSQWWKRVWTWQEMALPFGDVRLMAETGTHRRLSSTITLDELLINYSNVVQAITSMADVGLLFYGNSDERFNAWDMLFWRNQILNARKANKHRIEKGSPWEILSLFDSFSKSRRRCMEPVDYVYGVLGIFQFKIPRMKDPNEVWKLFLSELEKYLENMEGAQGRRFSLSPSAYCVKLQEAKDMSDIYQSFIAFTLG</sequence>
<evidence type="ECO:0000259" key="2">
    <source>
        <dbReference type="Pfam" id="PF06985"/>
    </source>
</evidence>
<dbReference type="AlphaFoldDB" id="A0A077WTK9"/>
<gene>
    <name evidence="3" type="ORF">LRAMOSA11110</name>
</gene>
<evidence type="ECO:0000256" key="1">
    <source>
        <dbReference type="SAM" id="MobiDB-lite"/>
    </source>
</evidence>
<dbReference type="InterPro" id="IPR010730">
    <property type="entry name" value="HET"/>
</dbReference>
<evidence type="ECO:0000313" key="3">
    <source>
        <dbReference type="EMBL" id="CDS10624.1"/>
    </source>
</evidence>
<name>A0A077WTK9_9FUNG</name>
<protein>
    <recommendedName>
        <fullName evidence="2">Heterokaryon incompatibility domain-containing protein</fullName>
    </recommendedName>
</protein>
<proteinExistence type="predicted"/>
<dbReference type="EMBL" id="LK023337">
    <property type="protein sequence ID" value="CDS10624.1"/>
    <property type="molecule type" value="Genomic_DNA"/>
</dbReference>
<accession>A0A077WTK9</accession>
<reference evidence="3" key="1">
    <citation type="journal article" date="2014" name="Genome Announc.">
        <title>De novo whole-genome sequence and genome annotation of Lichtheimia ramosa.</title>
        <authorList>
            <person name="Linde J."/>
            <person name="Schwartze V."/>
            <person name="Binder U."/>
            <person name="Lass-Florl C."/>
            <person name="Voigt K."/>
            <person name="Horn F."/>
        </authorList>
    </citation>
    <scope>NUCLEOTIDE SEQUENCE</scope>
    <source>
        <strain evidence="3">JMRC FSU:6197</strain>
    </source>
</reference>